<dbReference type="Proteomes" id="UP000605992">
    <property type="component" value="Unassembled WGS sequence"/>
</dbReference>
<dbReference type="Pfam" id="PF07690">
    <property type="entry name" value="MFS_1"/>
    <property type="match status" value="1"/>
</dbReference>
<evidence type="ECO:0000256" key="5">
    <source>
        <dbReference type="ARBA" id="ARBA00023136"/>
    </source>
</evidence>
<keyword evidence="3 6" id="KW-0812">Transmembrane</keyword>
<name>A0A8J3V6P3_9ACTN</name>
<feature type="transmembrane region" description="Helical" evidence="6">
    <location>
        <begin position="209"/>
        <end position="231"/>
    </location>
</feature>
<evidence type="ECO:0000313" key="9">
    <source>
        <dbReference type="Proteomes" id="UP000605992"/>
    </source>
</evidence>
<keyword evidence="2" id="KW-1003">Cell membrane</keyword>
<organism evidence="8 9">
    <name type="scientific">Planotetraspora thailandica</name>
    <dbReference type="NCBI Taxonomy" id="487172"/>
    <lineage>
        <taxon>Bacteria</taxon>
        <taxon>Bacillati</taxon>
        <taxon>Actinomycetota</taxon>
        <taxon>Actinomycetes</taxon>
        <taxon>Streptosporangiales</taxon>
        <taxon>Streptosporangiaceae</taxon>
        <taxon>Planotetraspora</taxon>
    </lineage>
</organism>
<sequence length="400" mass="40828">MIARLVAGRAIAALATALIPTGLTLAVIRATGSAVDLGIVLAAETLPMLLLLPIGGVVADRLSPRRVILVADMTRCAAQMAIGLRLLLGHPAVGELAALAAVTGFAVAFGIPAVSPLVAAVAPSEGRLKLNARLGMTNGFAQMAGPALAGGMTVFAGVGWSFMITGALFAVSALTLGGLVTPQAPAPATRRHLLADLSEGWREARRHRWFLSSVLGHGVWHLAAGFLLTLGPIIAVRSLGGESAWVVIAQVGTVAMVLGVVAASRLPISRPLAVTSGAAALYACPLVALAIPAPLVTVAGAYFVAMFGLGLLIPLWDTTMQRRIPQEALGRVGSFDALISFAARPLGLAVAAPLAAWTGAAIPLLVVAVLVAAVNLMVLALPEVREPVDRASLPVARQRA</sequence>
<accession>A0A8J3V6P3</accession>
<comment type="caution">
    <text evidence="8">The sequence shown here is derived from an EMBL/GenBank/DDBJ whole genome shotgun (WGS) entry which is preliminary data.</text>
</comment>
<feature type="transmembrane region" description="Helical" evidence="6">
    <location>
        <begin position="299"/>
        <end position="316"/>
    </location>
</feature>
<dbReference type="PROSITE" id="PS50850">
    <property type="entry name" value="MFS"/>
    <property type="match status" value="1"/>
</dbReference>
<dbReference type="CDD" id="cd06173">
    <property type="entry name" value="MFS_MefA_like"/>
    <property type="match status" value="1"/>
</dbReference>
<dbReference type="InterPro" id="IPR020846">
    <property type="entry name" value="MFS_dom"/>
</dbReference>
<dbReference type="PANTHER" id="PTHR23513:SF11">
    <property type="entry name" value="STAPHYLOFERRIN A TRANSPORTER"/>
    <property type="match status" value="1"/>
</dbReference>
<dbReference type="AlphaFoldDB" id="A0A8J3V6P3"/>
<gene>
    <name evidence="8" type="ORF">Pth03_34080</name>
</gene>
<feature type="transmembrane region" description="Helical" evidence="6">
    <location>
        <begin position="168"/>
        <end position="188"/>
    </location>
</feature>
<dbReference type="GO" id="GO:0005886">
    <property type="term" value="C:plasma membrane"/>
    <property type="evidence" value="ECO:0007669"/>
    <property type="project" value="UniProtKB-SubCell"/>
</dbReference>
<keyword evidence="5 6" id="KW-0472">Membrane</keyword>
<dbReference type="SUPFAM" id="SSF103473">
    <property type="entry name" value="MFS general substrate transporter"/>
    <property type="match status" value="1"/>
</dbReference>
<dbReference type="EMBL" id="BOOR01000023">
    <property type="protein sequence ID" value="GII55019.1"/>
    <property type="molecule type" value="Genomic_DNA"/>
</dbReference>
<keyword evidence="4 6" id="KW-1133">Transmembrane helix</keyword>
<evidence type="ECO:0000256" key="6">
    <source>
        <dbReference type="SAM" id="Phobius"/>
    </source>
</evidence>
<feature type="transmembrane region" description="Helical" evidence="6">
    <location>
        <begin position="362"/>
        <end position="381"/>
    </location>
</feature>
<feature type="transmembrane region" description="Helical" evidence="6">
    <location>
        <begin position="243"/>
        <end position="263"/>
    </location>
</feature>
<proteinExistence type="predicted"/>
<evidence type="ECO:0000313" key="8">
    <source>
        <dbReference type="EMBL" id="GII55019.1"/>
    </source>
</evidence>
<dbReference type="PANTHER" id="PTHR23513">
    <property type="entry name" value="INTEGRAL MEMBRANE EFFLUX PROTEIN-RELATED"/>
    <property type="match status" value="1"/>
</dbReference>
<dbReference type="InterPro" id="IPR036259">
    <property type="entry name" value="MFS_trans_sf"/>
</dbReference>
<dbReference type="RefSeq" id="WP_203945222.1">
    <property type="nucleotide sequence ID" value="NZ_BOOR01000023.1"/>
</dbReference>
<protein>
    <submittedName>
        <fullName evidence="8">MFS transporter</fullName>
    </submittedName>
</protein>
<evidence type="ECO:0000256" key="4">
    <source>
        <dbReference type="ARBA" id="ARBA00022989"/>
    </source>
</evidence>
<evidence type="ECO:0000256" key="2">
    <source>
        <dbReference type="ARBA" id="ARBA00022475"/>
    </source>
</evidence>
<evidence type="ECO:0000256" key="3">
    <source>
        <dbReference type="ARBA" id="ARBA00022692"/>
    </source>
</evidence>
<comment type="subcellular location">
    <subcellularLocation>
        <location evidence="1">Cell membrane</location>
        <topology evidence="1">Multi-pass membrane protein</topology>
    </subcellularLocation>
</comment>
<evidence type="ECO:0000256" key="1">
    <source>
        <dbReference type="ARBA" id="ARBA00004651"/>
    </source>
</evidence>
<dbReference type="GO" id="GO:0022857">
    <property type="term" value="F:transmembrane transporter activity"/>
    <property type="evidence" value="ECO:0007669"/>
    <property type="project" value="InterPro"/>
</dbReference>
<feature type="domain" description="Major facilitator superfamily (MFS) profile" evidence="7">
    <location>
        <begin position="1"/>
        <end position="385"/>
    </location>
</feature>
<feature type="transmembrane region" description="Helical" evidence="6">
    <location>
        <begin position="36"/>
        <end position="55"/>
    </location>
</feature>
<reference evidence="8" key="1">
    <citation type="submission" date="2021-01" db="EMBL/GenBank/DDBJ databases">
        <title>Whole genome shotgun sequence of Planotetraspora thailandica NBRC 104271.</title>
        <authorList>
            <person name="Komaki H."/>
            <person name="Tamura T."/>
        </authorList>
    </citation>
    <scope>NUCLEOTIDE SEQUENCE</scope>
    <source>
        <strain evidence="8">NBRC 104271</strain>
    </source>
</reference>
<keyword evidence="9" id="KW-1185">Reference proteome</keyword>
<dbReference type="InterPro" id="IPR011701">
    <property type="entry name" value="MFS"/>
</dbReference>
<evidence type="ECO:0000259" key="7">
    <source>
        <dbReference type="PROSITE" id="PS50850"/>
    </source>
</evidence>
<feature type="transmembrane region" description="Helical" evidence="6">
    <location>
        <begin position="272"/>
        <end position="293"/>
    </location>
</feature>
<dbReference type="Gene3D" id="1.20.1250.20">
    <property type="entry name" value="MFS general substrate transporter like domains"/>
    <property type="match status" value="1"/>
</dbReference>
<feature type="transmembrane region" description="Helical" evidence="6">
    <location>
        <begin position="337"/>
        <end position="356"/>
    </location>
</feature>